<sequence>MEQQRYLSIQEFNDLLRQWSGKRVKVVKHEMSDLDETLINLDEVSYAKENHDEDDYEPRYALHLNGPGKIGTTENNFEDLPSDKFEIPLEDDALYEYDGSRFLLTTSRGVYSIELLEH</sequence>
<keyword evidence="2" id="KW-1185">Reference proteome</keyword>
<accession>A0ABW4HWD2</accession>
<dbReference type="Pfam" id="PF25846">
    <property type="entry name" value="YmzB"/>
    <property type="match status" value="1"/>
</dbReference>
<comment type="caution">
    <text evidence="1">The sequence shown here is derived from an EMBL/GenBank/DDBJ whole genome shotgun (WGS) entry which is preliminary data.</text>
</comment>
<reference evidence="2" key="1">
    <citation type="journal article" date="2019" name="Int. J. Syst. Evol. Microbiol.">
        <title>The Global Catalogue of Microorganisms (GCM) 10K type strain sequencing project: providing services to taxonomists for standard genome sequencing and annotation.</title>
        <authorList>
            <consortium name="The Broad Institute Genomics Platform"/>
            <consortium name="The Broad Institute Genome Sequencing Center for Infectious Disease"/>
            <person name="Wu L."/>
            <person name="Ma J."/>
        </authorList>
    </citation>
    <scope>NUCLEOTIDE SEQUENCE [LARGE SCALE GENOMIC DNA]</scope>
    <source>
        <strain evidence="2">CGMCC 1.12376</strain>
    </source>
</reference>
<organism evidence="1 2">
    <name type="scientific">Oceanobacillus luteolus</name>
    <dbReference type="NCBI Taxonomy" id="1274358"/>
    <lineage>
        <taxon>Bacteria</taxon>
        <taxon>Bacillati</taxon>
        <taxon>Bacillota</taxon>
        <taxon>Bacilli</taxon>
        <taxon>Bacillales</taxon>
        <taxon>Bacillaceae</taxon>
        <taxon>Oceanobacillus</taxon>
    </lineage>
</organism>
<dbReference type="EMBL" id="JBHUDE010000159">
    <property type="protein sequence ID" value="MFD1609561.1"/>
    <property type="molecule type" value="Genomic_DNA"/>
</dbReference>
<proteinExistence type="predicted"/>
<dbReference type="RefSeq" id="WP_251515540.1">
    <property type="nucleotide sequence ID" value="NZ_JAMBON010000026.1"/>
</dbReference>
<evidence type="ECO:0000313" key="1">
    <source>
        <dbReference type="EMBL" id="MFD1609561.1"/>
    </source>
</evidence>
<dbReference type="InterPro" id="IPR058926">
    <property type="entry name" value="YmzB-like"/>
</dbReference>
<name>A0ABW4HWD2_9BACI</name>
<evidence type="ECO:0000313" key="2">
    <source>
        <dbReference type="Proteomes" id="UP001597221"/>
    </source>
</evidence>
<protein>
    <submittedName>
        <fullName evidence="1">Uncharacterized protein</fullName>
    </submittedName>
</protein>
<gene>
    <name evidence="1" type="ORF">ACFSBH_18235</name>
</gene>
<dbReference type="Proteomes" id="UP001597221">
    <property type="component" value="Unassembled WGS sequence"/>
</dbReference>